<dbReference type="AlphaFoldDB" id="A0AAW1HAX7"/>
<accession>A0AAW1HAX7</accession>
<evidence type="ECO:0000313" key="3">
    <source>
        <dbReference type="Proteomes" id="UP001443914"/>
    </source>
</evidence>
<dbReference type="Pfam" id="PF07734">
    <property type="entry name" value="FBA_1"/>
    <property type="match status" value="1"/>
</dbReference>
<sequence length="259" mass="30116">MESIHQSEQKSKNIILNIPEEILHYDILTRLPAKSLLRFKSCRDYKIVIVTCYQSYNDPRLHGGVVQFYSTRTNSWKKTNEFSHPLQKGDGVTINNKLHWIFLKDREKDDSNKHDILTFDLHTEKLGGISYSSKLKNKLGLVSLMVSNGRLCTVMRNVTTSGVGIWIMNKYGLSESWMKLYEFEIGEVCFMSYTKVIYGSRMNFEEVLVTKRVNKENVELVWYNLKDKSIRRLGIPRNGKYEIDEWTCIGSLAPIPRSC</sequence>
<dbReference type="InterPro" id="IPR050796">
    <property type="entry name" value="SCF_F-box_component"/>
</dbReference>
<keyword evidence="3" id="KW-1185">Reference proteome</keyword>
<organism evidence="2 3">
    <name type="scientific">Saponaria officinalis</name>
    <name type="common">Common soapwort</name>
    <name type="synonym">Lychnis saponaria</name>
    <dbReference type="NCBI Taxonomy" id="3572"/>
    <lineage>
        <taxon>Eukaryota</taxon>
        <taxon>Viridiplantae</taxon>
        <taxon>Streptophyta</taxon>
        <taxon>Embryophyta</taxon>
        <taxon>Tracheophyta</taxon>
        <taxon>Spermatophyta</taxon>
        <taxon>Magnoliopsida</taxon>
        <taxon>eudicotyledons</taxon>
        <taxon>Gunneridae</taxon>
        <taxon>Pentapetalae</taxon>
        <taxon>Caryophyllales</taxon>
        <taxon>Caryophyllaceae</taxon>
        <taxon>Caryophylleae</taxon>
        <taxon>Saponaria</taxon>
    </lineage>
</organism>
<dbReference type="InterPro" id="IPR017451">
    <property type="entry name" value="F-box-assoc_interact_dom"/>
</dbReference>
<proteinExistence type="predicted"/>
<name>A0AAW1HAX7_SAPOF</name>
<evidence type="ECO:0000313" key="2">
    <source>
        <dbReference type="EMBL" id="KAK9673154.1"/>
    </source>
</evidence>
<dbReference type="NCBIfam" id="TIGR01640">
    <property type="entry name" value="F_box_assoc_1"/>
    <property type="match status" value="1"/>
</dbReference>
<dbReference type="PANTHER" id="PTHR31672:SF13">
    <property type="entry name" value="F-BOX PROTEIN CPR30-LIKE"/>
    <property type="match status" value="1"/>
</dbReference>
<dbReference type="EMBL" id="JBDFQZ010000012">
    <property type="protein sequence ID" value="KAK9673154.1"/>
    <property type="molecule type" value="Genomic_DNA"/>
</dbReference>
<dbReference type="Proteomes" id="UP001443914">
    <property type="component" value="Unassembled WGS sequence"/>
</dbReference>
<dbReference type="InterPro" id="IPR006527">
    <property type="entry name" value="F-box-assoc_dom_typ1"/>
</dbReference>
<dbReference type="PANTHER" id="PTHR31672">
    <property type="entry name" value="BNACNNG10540D PROTEIN"/>
    <property type="match status" value="1"/>
</dbReference>
<evidence type="ECO:0000259" key="1">
    <source>
        <dbReference type="Pfam" id="PF07734"/>
    </source>
</evidence>
<protein>
    <recommendedName>
        <fullName evidence="1">F-box associated beta-propeller type 1 domain-containing protein</fullName>
    </recommendedName>
</protein>
<gene>
    <name evidence="2" type="ORF">RND81_12G149700</name>
</gene>
<reference evidence="2" key="1">
    <citation type="submission" date="2024-03" db="EMBL/GenBank/DDBJ databases">
        <title>WGS assembly of Saponaria officinalis var. Norfolk2.</title>
        <authorList>
            <person name="Jenkins J."/>
            <person name="Shu S."/>
            <person name="Grimwood J."/>
            <person name="Barry K."/>
            <person name="Goodstein D."/>
            <person name="Schmutz J."/>
            <person name="Leebens-Mack J."/>
            <person name="Osbourn A."/>
        </authorList>
    </citation>
    <scope>NUCLEOTIDE SEQUENCE [LARGE SCALE GENOMIC DNA]</scope>
    <source>
        <strain evidence="2">JIC</strain>
    </source>
</reference>
<comment type="caution">
    <text evidence="2">The sequence shown here is derived from an EMBL/GenBank/DDBJ whole genome shotgun (WGS) entry which is preliminary data.</text>
</comment>
<feature type="domain" description="F-box associated beta-propeller type 1" evidence="1">
    <location>
        <begin position="40"/>
        <end position="192"/>
    </location>
</feature>